<dbReference type="EMBL" id="UYSU01033919">
    <property type="protein sequence ID" value="VDL93340.1"/>
    <property type="molecule type" value="Genomic_DNA"/>
</dbReference>
<dbReference type="AlphaFoldDB" id="A0A183SRV7"/>
<keyword evidence="2" id="KW-1185">Reference proteome</keyword>
<evidence type="ECO:0000313" key="3">
    <source>
        <dbReference type="WBParaSite" id="SSLN_0000717401-mRNA-1"/>
    </source>
</evidence>
<name>A0A183SRV7_SCHSO</name>
<dbReference type="OrthoDB" id="6263408at2759"/>
<organism evidence="3">
    <name type="scientific">Schistocephalus solidus</name>
    <name type="common">Tapeworm</name>
    <dbReference type="NCBI Taxonomy" id="70667"/>
    <lineage>
        <taxon>Eukaryota</taxon>
        <taxon>Metazoa</taxon>
        <taxon>Spiralia</taxon>
        <taxon>Lophotrochozoa</taxon>
        <taxon>Platyhelminthes</taxon>
        <taxon>Cestoda</taxon>
        <taxon>Eucestoda</taxon>
        <taxon>Diphyllobothriidea</taxon>
        <taxon>Diphyllobothriidae</taxon>
        <taxon>Schistocephalus</taxon>
    </lineage>
</organism>
<evidence type="ECO:0000313" key="2">
    <source>
        <dbReference type="Proteomes" id="UP000275846"/>
    </source>
</evidence>
<proteinExistence type="predicted"/>
<gene>
    <name evidence="1" type="ORF">SSLN_LOCUS6955</name>
</gene>
<evidence type="ECO:0000313" key="1">
    <source>
        <dbReference type="EMBL" id="VDL93340.1"/>
    </source>
</evidence>
<dbReference type="Proteomes" id="UP000275846">
    <property type="component" value="Unassembled WGS sequence"/>
</dbReference>
<sequence>MEPHLGDEKVVIRQSIGIGDRLCHQHVLFISPPDENIVQEVPVSRTRMYPGRFLPLWEAEEGVGQNKAVFSAGSQENKAVVIEAKKTMGTQHTSPRGTVCADVGIEVTKDN</sequence>
<accession>A0A183SRV7</accession>
<reference evidence="3" key="1">
    <citation type="submission" date="2016-06" db="UniProtKB">
        <authorList>
            <consortium name="WormBaseParasite"/>
        </authorList>
    </citation>
    <scope>IDENTIFICATION</scope>
</reference>
<protein>
    <submittedName>
        <fullName evidence="1 3">Uncharacterized protein</fullName>
    </submittedName>
</protein>
<reference evidence="1 2" key="2">
    <citation type="submission" date="2018-11" db="EMBL/GenBank/DDBJ databases">
        <authorList>
            <consortium name="Pathogen Informatics"/>
        </authorList>
    </citation>
    <scope>NUCLEOTIDE SEQUENCE [LARGE SCALE GENOMIC DNA]</scope>
    <source>
        <strain evidence="1 2">NST_G2</strain>
    </source>
</reference>
<dbReference type="WBParaSite" id="SSLN_0000717401-mRNA-1">
    <property type="protein sequence ID" value="SSLN_0000717401-mRNA-1"/>
    <property type="gene ID" value="SSLN_0000717401"/>
</dbReference>